<sequence>MSHYSVGINTYYVSAADSRRTGNLAGRASAVIYIFVMNLQVDINIEFIQACFELDNMLFRIL</sequence>
<gene>
    <name evidence="1" type="ORF">IHBHHGIJ_01651</name>
    <name evidence="2" type="ORF">KFEGEMFD_01253</name>
</gene>
<dbReference type="EMBL" id="CACSIM010000002">
    <property type="protein sequence ID" value="CAA0095346.1"/>
    <property type="molecule type" value="Genomic_DNA"/>
</dbReference>
<evidence type="ECO:0000313" key="2">
    <source>
        <dbReference type="EMBL" id="CAA0095346.1"/>
    </source>
</evidence>
<evidence type="ECO:0000313" key="3">
    <source>
        <dbReference type="Proteomes" id="UP000435877"/>
    </source>
</evidence>
<dbReference type="EMBL" id="CACSIK010000001">
    <property type="protein sequence ID" value="CAA0088890.1"/>
    <property type="molecule type" value="Genomic_DNA"/>
</dbReference>
<evidence type="ECO:0000313" key="1">
    <source>
        <dbReference type="EMBL" id="CAA0088890.1"/>
    </source>
</evidence>
<organism evidence="1 3">
    <name type="scientific">Zhongshania aliphaticivorans</name>
    <dbReference type="NCBI Taxonomy" id="1470434"/>
    <lineage>
        <taxon>Bacteria</taxon>
        <taxon>Pseudomonadati</taxon>
        <taxon>Pseudomonadota</taxon>
        <taxon>Gammaproteobacteria</taxon>
        <taxon>Cellvibrionales</taxon>
        <taxon>Spongiibacteraceae</taxon>
        <taxon>Zhongshania</taxon>
    </lineage>
</organism>
<proteinExistence type="predicted"/>
<protein>
    <submittedName>
        <fullName evidence="1">Uncharacterized protein</fullName>
    </submittedName>
</protein>
<reference evidence="3 4" key="1">
    <citation type="submission" date="2019-11" db="EMBL/GenBank/DDBJ databases">
        <authorList>
            <person name="Holert J."/>
        </authorList>
    </citation>
    <scope>NUCLEOTIDE SEQUENCE [LARGE SCALE GENOMIC DNA]</scope>
    <source>
        <strain evidence="2">BC3_2A</strain>
        <strain evidence="1">SB11_1A</strain>
    </source>
</reference>
<dbReference type="Proteomes" id="UP000435877">
    <property type="component" value="Unassembled WGS sequence"/>
</dbReference>
<dbReference type="AlphaFoldDB" id="A0A5S9NGR8"/>
<name>A0A5S9NGR8_9GAMM</name>
<dbReference type="Proteomes" id="UP000439591">
    <property type="component" value="Unassembled WGS sequence"/>
</dbReference>
<evidence type="ECO:0000313" key="4">
    <source>
        <dbReference type="Proteomes" id="UP000439591"/>
    </source>
</evidence>
<dbReference type="RefSeq" id="WP_159268299.1">
    <property type="nucleotide sequence ID" value="NZ_CACSIK010000001.1"/>
</dbReference>
<accession>A0A5S9NGR8</accession>
<keyword evidence="3" id="KW-1185">Reference proteome</keyword>